<organism evidence="1 2">
    <name type="scientific">Elsinoe batatas</name>
    <dbReference type="NCBI Taxonomy" id="2601811"/>
    <lineage>
        <taxon>Eukaryota</taxon>
        <taxon>Fungi</taxon>
        <taxon>Dikarya</taxon>
        <taxon>Ascomycota</taxon>
        <taxon>Pezizomycotina</taxon>
        <taxon>Dothideomycetes</taxon>
        <taxon>Dothideomycetidae</taxon>
        <taxon>Myriangiales</taxon>
        <taxon>Elsinoaceae</taxon>
        <taxon>Elsinoe</taxon>
    </lineage>
</organism>
<dbReference type="EMBL" id="JAESVG020000009">
    <property type="protein sequence ID" value="KAG8624767.1"/>
    <property type="molecule type" value="Genomic_DNA"/>
</dbReference>
<gene>
    <name evidence="1" type="ORF">KVT40_007834</name>
</gene>
<accession>A0A8K0PDN6</accession>
<comment type="caution">
    <text evidence="1">The sequence shown here is derived from an EMBL/GenBank/DDBJ whole genome shotgun (WGS) entry which is preliminary data.</text>
</comment>
<dbReference type="AlphaFoldDB" id="A0A8K0PDN6"/>
<protein>
    <submittedName>
        <fullName evidence="1">Uncharacterized protein</fullName>
    </submittedName>
</protein>
<dbReference type="Proteomes" id="UP000809789">
    <property type="component" value="Unassembled WGS sequence"/>
</dbReference>
<sequence>MGEHVFPQVSDADAVDGTTIIPDQGLSPAFRFLDLPIELRFMVYEDLAADTNEHVVKRVIYTYINDRDRNKYDFRQGRANRHLCSLSRSSKMIRQEMCEQYLYRGVTFYITMQTFGNLYAVNGDHYLAKIIPGATFGVPFTMPGFNFEMVQNLRLTIFIDHDGWCNHTIDILQKLQRRQNLQQLKFTFKRRISWNKQIEAPFWAEWDCFMLAIRSMQLPNRIQYAGGRKLMIRELERNEDERLAALASGDT</sequence>
<reference evidence="1" key="1">
    <citation type="submission" date="2021-07" db="EMBL/GenBank/DDBJ databases">
        <title>Elsinoe batatas strain:CRI-CJ2 Genome sequencing and assembly.</title>
        <authorList>
            <person name="Huang L."/>
        </authorList>
    </citation>
    <scope>NUCLEOTIDE SEQUENCE</scope>
    <source>
        <strain evidence="1">CRI-CJ2</strain>
    </source>
</reference>
<name>A0A8K0PDN6_9PEZI</name>
<evidence type="ECO:0000313" key="2">
    <source>
        <dbReference type="Proteomes" id="UP000809789"/>
    </source>
</evidence>
<keyword evidence="2" id="KW-1185">Reference proteome</keyword>
<dbReference type="OrthoDB" id="3800120at2759"/>
<evidence type="ECO:0000313" key="1">
    <source>
        <dbReference type="EMBL" id="KAG8624767.1"/>
    </source>
</evidence>
<proteinExistence type="predicted"/>